<dbReference type="InterPro" id="IPR036513">
    <property type="entry name" value="STAS_dom_sf"/>
</dbReference>
<dbReference type="SUPFAM" id="SSF52091">
    <property type="entry name" value="SpoIIaa-like"/>
    <property type="match status" value="1"/>
</dbReference>
<dbReference type="CDD" id="cd07043">
    <property type="entry name" value="STAS_anti-anti-sigma_factors"/>
    <property type="match status" value="1"/>
</dbReference>
<comment type="caution">
    <text evidence="2">The sequence shown here is derived from an EMBL/GenBank/DDBJ whole genome shotgun (WGS) entry which is preliminary data.</text>
</comment>
<protein>
    <recommendedName>
        <fullName evidence="1">STAS domain-containing protein</fullName>
    </recommendedName>
</protein>
<organism evidence="2 3">
    <name type="scientific">Actinoplanes nipponensis</name>
    <dbReference type="NCBI Taxonomy" id="135950"/>
    <lineage>
        <taxon>Bacteria</taxon>
        <taxon>Bacillati</taxon>
        <taxon>Actinomycetota</taxon>
        <taxon>Actinomycetes</taxon>
        <taxon>Micromonosporales</taxon>
        <taxon>Micromonosporaceae</taxon>
        <taxon>Actinoplanes</taxon>
    </lineage>
</organism>
<dbReference type="PANTHER" id="PTHR33495:SF2">
    <property type="entry name" value="ANTI-SIGMA FACTOR ANTAGONIST TM_1081-RELATED"/>
    <property type="match status" value="1"/>
</dbReference>
<dbReference type="Proteomes" id="UP000647172">
    <property type="component" value="Unassembled WGS sequence"/>
</dbReference>
<dbReference type="InterPro" id="IPR002645">
    <property type="entry name" value="STAS_dom"/>
</dbReference>
<dbReference type="RefSeq" id="WP_203764691.1">
    <property type="nucleotide sequence ID" value="NZ_BAAAYJ010000089.1"/>
</dbReference>
<dbReference type="PROSITE" id="PS50801">
    <property type="entry name" value="STAS"/>
    <property type="match status" value="1"/>
</dbReference>
<evidence type="ECO:0000313" key="3">
    <source>
        <dbReference type="Proteomes" id="UP000647172"/>
    </source>
</evidence>
<accession>A0A919JD66</accession>
<reference evidence="2" key="1">
    <citation type="submission" date="2021-01" db="EMBL/GenBank/DDBJ databases">
        <title>Whole genome shotgun sequence of Actinoplanes nipponensis NBRC 14063.</title>
        <authorList>
            <person name="Komaki H."/>
            <person name="Tamura T."/>
        </authorList>
    </citation>
    <scope>NUCLEOTIDE SEQUENCE</scope>
    <source>
        <strain evidence="2">NBRC 14063</strain>
    </source>
</reference>
<proteinExistence type="predicted"/>
<gene>
    <name evidence="2" type="ORF">Ani05nite_07490</name>
</gene>
<keyword evidence="3" id="KW-1185">Reference proteome</keyword>
<dbReference type="PANTHER" id="PTHR33495">
    <property type="entry name" value="ANTI-SIGMA FACTOR ANTAGONIST TM_1081-RELATED-RELATED"/>
    <property type="match status" value="1"/>
</dbReference>
<dbReference type="Pfam" id="PF01740">
    <property type="entry name" value="STAS"/>
    <property type="match status" value="1"/>
</dbReference>
<dbReference type="Gene3D" id="3.30.750.24">
    <property type="entry name" value="STAS domain"/>
    <property type="match status" value="1"/>
</dbReference>
<dbReference type="EMBL" id="BOMQ01000008">
    <property type="protein sequence ID" value="GIE47215.1"/>
    <property type="molecule type" value="Genomic_DNA"/>
</dbReference>
<dbReference type="GO" id="GO:0043856">
    <property type="term" value="F:anti-sigma factor antagonist activity"/>
    <property type="evidence" value="ECO:0007669"/>
    <property type="project" value="TreeGrafter"/>
</dbReference>
<feature type="domain" description="STAS" evidence="1">
    <location>
        <begin position="15"/>
        <end position="128"/>
    </location>
</feature>
<evidence type="ECO:0000313" key="2">
    <source>
        <dbReference type="EMBL" id="GIE47215.1"/>
    </source>
</evidence>
<name>A0A919JD66_9ACTN</name>
<dbReference type="AlphaFoldDB" id="A0A919JD66"/>
<evidence type="ECO:0000259" key="1">
    <source>
        <dbReference type="PROSITE" id="PS50801"/>
    </source>
</evidence>
<sequence>MSQDQIDVAAGNGGGALELSEHGDTALVRLCGHVDDALTRSLRDALTWAVNHHRMVVVDLSAVGAVDRFGLGALARAHDRATALGAALCLVAPPPAVRAALRAARLNDLFTVVDTCPGAAAERLPAAS</sequence>